<sequence>MKTLFSQPTSSLLLAILMLMPSFADASPAAFPADLFGYRQSLQSDTSIFGKWTQALERHILIDIPEGDCTSKKLNSCHLRNWLLFLESLEYLPPTEQLAAVNRFANTKPYVLDIDNYGIEDYWAVPREFLYNNGDCEDYAITKMFSLRWLGFAPSELRIVVLQDTNLRIPHAVLAVARHNDILILDNQIEEVISHRKIVHYAPVYSINEKHWWIHLNN</sequence>
<dbReference type="AlphaFoldDB" id="A0A3B0YUY3"/>
<proteinExistence type="predicted"/>
<dbReference type="EMBL" id="UOFN01000110">
    <property type="protein sequence ID" value="VAW79287.1"/>
    <property type="molecule type" value="Genomic_DNA"/>
</dbReference>
<dbReference type="InterPro" id="IPR010319">
    <property type="entry name" value="Transglutaminase-like_Cys_pept"/>
</dbReference>
<gene>
    <name evidence="1" type="ORF">MNBD_GAMMA15-1222</name>
</gene>
<evidence type="ECO:0008006" key="2">
    <source>
        <dbReference type="Google" id="ProtNLM"/>
    </source>
</evidence>
<evidence type="ECO:0000313" key="1">
    <source>
        <dbReference type="EMBL" id="VAW79287.1"/>
    </source>
</evidence>
<dbReference type="PANTHER" id="PTHR39327">
    <property type="match status" value="1"/>
</dbReference>
<reference evidence="1" key="1">
    <citation type="submission" date="2018-06" db="EMBL/GenBank/DDBJ databases">
        <authorList>
            <person name="Zhirakovskaya E."/>
        </authorList>
    </citation>
    <scope>NUCLEOTIDE SEQUENCE</scope>
</reference>
<protein>
    <recommendedName>
        <fullName evidence="2">FIGfam010717</fullName>
    </recommendedName>
</protein>
<dbReference type="PANTHER" id="PTHR39327:SF1">
    <property type="entry name" value="BLR5470 PROTEIN"/>
    <property type="match status" value="1"/>
</dbReference>
<dbReference type="Pfam" id="PF06035">
    <property type="entry name" value="Peptidase_C93"/>
    <property type="match status" value="1"/>
</dbReference>
<organism evidence="1">
    <name type="scientific">hydrothermal vent metagenome</name>
    <dbReference type="NCBI Taxonomy" id="652676"/>
    <lineage>
        <taxon>unclassified sequences</taxon>
        <taxon>metagenomes</taxon>
        <taxon>ecological metagenomes</taxon>
    </lineage>
</organism>
<dbReference type="Gene3D" id="3.10.620.30">
    <property type="match status" value="1"/>
</dbReference>
<name>A0A3B0YUY3_9ZZZZ</name>
<accession>A0A3B0YUY3</accession>